<proteinExistence type="predicted"/>
<dbReference type="InterPro" id="IPR036390">
    <property type="entry name" value="WH_DNA-bd_sf"/>
</dbReference>
<protein>
    <submittedName>
        <fullName evidence="1">Transcriptional regulator [Lactobacillus paraplantarum]</fullName>
    </submittedName>
</protein>
<name>A0A660EAB9_9LACO</name>
<gene>
    <name evidence="1" type="ORF">MUDAN_MDHGFNIF_01699</name>
</gene>
<sequence>MTTSTRSQLAKLLADDKVMAIITATKDPNGLTPKQISTATKIPLNQLYYTINKMVAADLLTVVQQLKVKNLTEYYYSSYQLTQAEMSTPALSRAWVQAHPSDVTQLLLYQQQQFLTHLEQKLETAADTELDTLLATFSKLELSPAGTQKLRADLLNLIENAEKNDPDPAATDKQVNHLLIEKW</sequence>
<evidence type="ECO:0000313" key="1">
    <source>
        <dbReference type="EMBL" id="VDG30147.1"/>
    </source>
</evidence>
<dbReference type="EMBL" id="UYIG01000174">
    <property type="protein sequence ID" value="VDG30147.1"/>
    <property type="molecule type" value="Genomic_DNA"/>
</dbReference>
<accession>A0A660EAB9</accession>
<keyword evidence="2" id="KW-1185">Reference proteome</keyword>
<dbReference type="SUPFAM" id="SSF46785">
    <property type="entry name" value="Winged helix' DNA-binding domain"/>
    <property type="match status" value="1"/>
</dbReference>
<dbReference type="Proteomes" id="UP000289996">
    <property type="component" value="Unassembled WGS sequence"/>
</dbReference>
<dbReference type="RefSeq" id="WP_130843244.1">
    <property type="nucleotide sequence ID" value="NZ_BJDY01000002.1"/>
</dbReference>
<evidence type="ECO:0000313" key="2">
    <source>
        <dbReference type="Proteomes" id="UP000289996"/>
    </source>
</evidence>
<reference evidence="1 2" key="1">
    <citation type="submission" date="2018-11" db="EMBL/GenBank/DDBJ databases">
        <authorList>
            <person name="Wuyts S."/>
        </authorList>
    </citation>
    <scope>NUCLEOTIDE SEQUENCE [LARGE SCALE GENOMIC DNA]</scope>
    <source>
        <strain evidence="1">Lactobacillus mudanjiangensis AMBF249</strain>
    </source>
</reference>
<dbReference type="AlphaFoldDB" id="A0A660EAB9"/>
<organism evidence="1 2">
    <name type="scientific">Lactiplantibacillus mudanjiangensis</name>
    <dbReference type="NCBI Taxonomy" id="1296538"/>
    <lineage>
        <taxon>Bacteria</taxon>
        <taxon>Bacillati</taxon>
        <taxon>Bacillota</taxon>
        <taxon>Bacilli</taxon>
        <taxon>Lactobacillales</taxon>
        <taxon>Lactobacillaceae</taxon>
        <taxon>Lactiplantibacillus</taxon>
    </lineage>
</organism>
<dbReference type="OrthoDB" id="2314876at2"/>
<dbReference type="Pfam" id="PF12840">
    <property type="entry name" value="HTH_20"/>
    <property type="match status" value="1"/>
</dbReference>
<dbReference type="InterPro" id="IPR036388">
    <property type="entry name" value="WH-like_DNA-bd_sf"/>
</dbReference>
<dbReference type="Gene3D" id="1.10.10.10">
    <property type="entry name" value="Winged helix-like DNA-binding domain superfamily/Winged helix DNA-binding domain"/>
    <property type="match status" value="1"/>
</dbReference>